<reference evidence="1 2" key="1">
    <citation type="journal article" date="2009" name="PLoS Genet.">
        <title>Genomic analysis of the basal lineage fungus Rhizopus oryzae reveals a whole-genome duplication.</title>
        <authorList>
            <person name="Ma L.-J."/>
            <person name="Ibrahim A.S."/>
            <person name="Skory C."/>
            <person name="Grabherr M.G."/>
            <person name="Burger G."/>
            <person name="Butler M."/>
            <person name="Elias M."/>
            <person name="Idnurm A."/>
            <person name="Lang B.F."/>
            <person name="Sone T."/>
            <person name="Abe A."/>
            <person name="Calvo S.E."/>
            <person name="Corrochano L.M."/>
            <person name="Engels R."/>
            <person name="Fu J."/>
            <person name="Hansberg W."/>
            <person name="Kim J.-M."/>
            <person name="Kodira C.D."/>
            <person name="Koehrsen M.J."/>
            <person name="Liu B."/>
            <person name="Miranda-Saavedra D."/>
            <person name="O'Leary S."/>
            <person name="Ortiz-Castellanos L."/>
            <person name="Poulter R."/>
            <person name="Rodriguez-Romero J."/>
            <person name="Ruiz-Herrera J."/>
            <person name="Shen Y.-Q."/>
            <person name="Zeng Q."/>
            <person name="Galagan J."/>
            <person name="Birren B.W."/>
            <person name="Cuomo C.A."/>
            <person name="Wickes B.L."/>
        </authorList>
    </citation>
    <scope>NUCLEOTIDE SEQUENCE [LARGE SCALE GENOMIC DNA]</scope>
    <source>
        <strain evidence="2">RA 99-880 / ATCC MYA-4621 / FGSC 9543 / NRRL 43880</strain>
    </source>
</reference>
<dbReference type="InParanoid" id="I1C2L7"/>
<evidence type="ECO:0000313" key="1">
    <source>
        <dbReference type="EMBL" id="EIE82697.1"/>
    </source>
</evidence>
<dbReference type="OrthoDB" id="2269081at2759"/>
<protein>
    <submittedName>
        <fullName evidence="1">Uncharacterized protein</fullName>
    </submittedName>
</protein>
<sequence>MVTVVGMENAIADVVSLVSILQERKMGVHEGKQKIYPNGSCM</sequence>
<keyword evidence="2" id="KW-1185">Reference proteome</keyword>
<gene>
    <name evidence="1" type="ORF">RO3G_07402</name>
</gene>
<dbReference type="EMBL" id="CH476736">
    <property type="protein sequence ID" value="EIE82697.1"/>
    <property type="molecule type" value="Genomic_DNA"/>
</dbReference>
<dbReference type="RefSeq" id="XP_067518093.1">
    <property type="nucleotide sequence ID" value="XM_067661992.1"/>
</dbReference>
<dbReference type="Proteomes" id="UP000009138">
    <property type="component" value="Unassembled WGS sequence"/>
</dbReference>
<accession>I1C2L7</accession>
<dbReference type="VEuPathDB" id="FungiDB:RO3G_07402"/>
<proteinExistence type="predicted"/>
<organism evidence="1 2">
    <name type="scientific">Rhizopus delemar (strain RA 99-880 / ATCC MYA-4621 / FGSC 9543 / NRRL 43880)</name>
    <name type="common">Mucormycosis agent</name>
    <name type="synonym">Rhizopus arrhizus var. delemar</name>
    <dbReference type="NCBI Taxonomy" id="246409"/>
    <lineage>
        <taxon>Eukaryota</taxon>
        <taxon>Fungi</taxon>
        <taxon>Fungi incertae sedis</taxon>
        <taxon>Mucoromycota</taxon>
        <taxon>Mucoromycotina</taxon>
        <taxon>Mucoromycetes</taxon>
        <taxon>Mucorales</taxon>
        <taxon>Mucorineae</taxon>
        <taxon>Rhizopodaceae</taxon>
        <taxon>Rhizopus</taxon>
    </lineage>
</organism>
<evidence type="ECO:0000313" key="2">
    <source>
        <dbReference type="Proteomes" id="UP000009138"/>
    </source>
</evidence>
<dbReference type="AlphaFoldDB" id="I1C2L7"/>
<name>I1C2L7_RHIO9</name>
<dbReference type="GeneID" id="93614373"/>